<feature type="region of interest" description="Disordered" evidence="1">
    <location>
        <begin position="250"/>
        <end position="274"/>
    </location>
</feature>
<feature type="compositionally biased region" description="Polar residues" evidence="1">
    <location>
        <begin position="224"/>
        <end position="236"/>
    </location>
</feature>
<feature type="compositionally biased region" description="Basic and acidic residues" evidence="1">
    <location>
        <begin position="311"/>
        <end position="325"/>
    </location>
</feature>
<feature type="compositionally biased region" description="Pro residues" evidence="1">
    <location>
        <begin position="499"/>
        <end position="512"/>
    </location>
</feature>
<proteinExistence type="predicted"/>
<feature type="region of interest" description="Disordered" evidence="1">
    <location>
        <begin position="628"/>
        <end position="654"/>
    </location>
</feature>
<dbReference type="AlphaFoldDB" id="A0A6A4WPN7"/>
<name>A0A6A4WPN7_AMPAM</name>
<protein>
    <recommendedName>
        <fullName evidence="2">Nuclear respiratory factor 1 NLS/DNA-binding dimerisation domain-containing protein</fullName>
    </recommendedName>
</protein>
<evidence type="ECO:0000313" key="4">
    <source>
        <dbReference type="Proteomes" id="UP000440578"/>
    </source>
</evidence>
<gene>
    <name evidence="3" type="ORF">FJT64_020685</name>
</gene>
<organism evidence="3 4">
    <name type="scientific">Amphibalanus amphitrite</name>
    <name type="common">Striped barnacle</name>
    <name type="synonym">Balanus amphitrite</name>
    <dbReference type="NCBI Taxonomy" id="1232801"/>
    <lineage>
        <taxon>Eukaryota</taxon>
        <taxon>Metazoa</taxon>
        <taxon>Ecdysozoa</taxon>
        <taxon>Arthropoda</taxon>
        <taxon>Crustacea</taxon>
        <taxon>Multicrustacea</taxon>
        <taxon>Cirripedia</taxon>
        <taxon>Thoracica</taxon>
        <taxon>Thoracicalcarea</taxon>
        <taxon>Balanomorpha</taxon>
        <taxon>Balanoidea</taxon>
        <taxon>Balanidae</taxon>
        <taxon>Amphibalaninae</taxon>
        <taxon>Amphibalanus</taxon>
    </lineage>
</organism>
<keyword evidence="4" id="KW-1185">Reference proteome</keyword>
<feature type="region of interest" description="Disordered" evidence="1">
    <location>
        <begin position="399"/>
        <end position="478"/>
    </location>
</feature>
<feature type="region of interest" description="Disordered" evidence="1">
    <location>
        <begin position="215"/>
        <end position="236"/>
    </location>
</feature>
<sequence length="698" mass="76275">MAGLGEAVDGGEQPFMVSSLPLVFCDGHPVALENMPDRSLVKFVRFLLKCALGVDEHRLRTVRRPSWWPRTVPYFNLKASNEVNKGHAERLRELVRCCYRGADCEYLMRFCADLEPHCVSGRMAFKNNFDGSSSLYELATNRLVVTCRNENLEYDRPKNGPLSPRRHLLPRQLSRSASQQLAMVQPPPDDIFLCDTCSAEFSSVDAVQAHERQCGVPAAEESPPSDTESVTSEPEVQCASQSRFLSYVGLAPADGSGKEPYSSPTKRGGGGAAALARLRRGPSLLLRYQTIDVSSPLGRRLGAGQPPSDQHPPEHEKYCEDSERKRLARQPSFPVSWRPPRKGRHIVYDWSHLYCFTAAQRAERRRTIRAGLTDQARRLVQTVLPCSVRLTRLTAEEIKEATRPRPAPVQQPLWRPPASVRGTLWRPGQTLASPDPYRVADRSGARQVRYPTVRGRPQSGGVKALRKPVPSKPLIGKELKDKETVVIDLCSSSDEEGDPPPAAPPPLPPPPRIKVETTASQAATSTNGSSWQSKNAHSHWSRSCGGLANGVSSFASLDAGHDGGLSDGRLTTAEDTTAALSFTLSPTVAWTCGDLDCGAIGAKRYQTVSVADGDGCCDAGSVLQSSQISPMASARDPREKLPLSSTDDPPVSYSRRTDDVMAVSAKELRAASDHGCEGDAFKVDFDARWFWTLASRAA</sequence>
<dbReference type="EMBL" id="VIIS01000516">
    <property type="protein sequence ID" value="KAF0308033.1"/>
    <property type="molecule type" value="Genomic_DNA"/>
</dbReference>
<feature type="compositionally biased region" description="Polar residues" evidence="1">
    <location>
        <begin position="517"/>
        <end position="535"/>
    </location>
</feature>
<accession>A0A6A4WPN7</accession>
<dbReference type="Proteomes" id="UP000440578">
    <property type="component" value="Unassembled WGS sequence"/>
</dbReference>
<feature type="domain" description="Nuclear respiratory factor 1 NLS/DNA-binding dimerisation" evidence="2">
    <location>
        <begin position="17"/>
        <end position="107"/>
    </location>
</feature>
<dbReference type="InterPro" id="IPR019525">
    <property type="entry name" value="Nrf1_NLS/DNA-bd_dimer"/>
</dbReference>
<comment type="caution">
    <text evidence="3">The sequence shown here is derived from an EMBL/GenBank/DDBJ whole genome shotgun (WGS) entry which is preliminary data.</text>
</comment>
<dbReference type="Pfam" id="PF10491">
    <property type="entry name" value="Nrf1_DNA-bind"/>
    <property type="match status" value="1"/>
</dbReference>
<feature type="region of interest" description="Disordered" evidence="1">
    <location>
        <begin position="296"/>
        <end position="338"/>
    </location>
</feature>
<feature type="region of interest" description="Disordered" evidence="1">
    <location>
        <begin position="491"/>
        <end position="539"/>
    </location>
</feature>
<evidence type="ECO:0000256" key="1">
    <source>
        <dbReference type="SAM" id="MobiDB-lite"/>
    </source>
</evidence>
<evidence type="ECO:0000313" key="3">
    <source>
        <dbReference type="EMBL" id="KAF0308033.1"/>
    </source>
</evidence>
<evidence type="ECO:0000259" key="2">
    <source>
        <dbReference type="Pfam" id="PF10491"/>
    </source>
</evidence>
<reference evidence="3 4" key="1">
    <citation type="submission" date="2019-07" db="EMBL/GenBank/DDBJ databases">
        <title>Draft genome assembly of a fouling barnacle, Amphibalanus amphitrite (Darwin, 1854): The first reference genome for Thecostraca.</title>
        <authorList>
            <person name="Kim W."/>
        </authorList>
    </citation>
    <scope>NUCLEOTIDE SEQUENCE [LARGE SCALE GENOMIC DNA]</scope>
    <source>
        <strain evidence="3">SNU_AA5</strain>
        <tissue evidence="3">Soma without cirri and trophi</tissue>
    </source>
</reference>
<dbReference type="OrthoDB" id="6288734at2759"/>